<dbReference type="Pfam" id="PF13302">
    <property type="entry name" value="Acetyltransf_3"/>
    <property type="match status" value="1"/>
</dbReference>
<reference evidence="2 3" key="1">
    <citation type="submission" date="2024-10" db="EMBL/GenBank/DDBJ databases">
        <title>The Natural Products Discovery Center: Release of the First 8490 Sequenced Strains for Exploring Actinobacteria Biosynthetic Diversity.</title>
        <authorList>
            <person name="Kalkreuter E."/>
            <person name="Kautsar S.A."/>
            <person name="Yang D."/>
            <person name="Bader C.D."/>
            <person name="Teijaro C.N."/>
            <person name="Fluegel L."/>
            <person name="Davis C.M."/>
            <person name="Simpson J.R."/>
            <person name="Lauterbach L."/>
            <person name="Steele A.D."/>
            <person name="Gui C."/>
            <person name="Meng S."/>
            <person name="Li G."/>
            <person name="Viehrig K."/>
            <person name="Ye F."/>
            <person name="Su P."/>
            <person name="Kiefer A.F."/>
            <person name="Nichols A."/>
            <person name="Cepeda A.J."/>
            <person name="Yan W."/>
            <person name="Fan B."/>
            <person name="Jiang Y."/>
            <person name="Adhikari A."/>
            <person name="Zheng C.-J."/>
            <person name="Schuster L."/>
            <person name="Cowan T.M."/>
            <person name="Smanski M.J."/>
            <person name="Chevrette M.G."/>
            <person name="De Carvalho L.P.S."/>
            <person name="Shen B."/>
        </authorList>
    </citation>
    <scope>NUCLEOTIDE SEQUENCE [LARGE SCALE GENOMIC DNA]</scope>
    <source>
        <strain evidence="2 3">NPDC000087</strain>
    </source>
</reference>
<dbReference type="PROSITE" id="PS51186">
    <property type="entry name" value="GNAT"/>
    <property type="match status" value="1"/>
</dbReference>
<dbReference type="Gene3D" id="3.40.630.30">
    <property type="match status" value="1"/>
</dbReference>
<protein>
    <submittedName>
        <fullName evidence="2">GNAT family N-acetyltransferase</fullName>
    </submittedName>
</protein>
<dbReference type="SUPFAM" id="SSF55729">
    <property type="entry name" value="Acyl-CoA N-acyltransferases (Nat)"/>
    <property type="match status" value="1"/>
</dbReference>
<evidence type="ECO:0000313" key="2">
    <source>
        <dbReference type="EMBL" id="MFF5287796.1"/>
    </source>
</evidence>
<dbReference type="PANTHER" id="PTHR39173">
    <property type="entry name" value="ACETYLTRANSFERASE"/>
    <property type="match status" value="1"/>
</dbReference>
<keyword evidence="3" id="KW-1185">Reference proteome</keyword>
<accession>A0ABW6W474</accession>
<sequence>MPELIAPTTRLHAAWIESRDEWGRGVHQDGAGMRPGDDYDSAAGFAKWVRRLNDEEDTRIPPAQDWVHCTYRWIVDGDRVLGGIALRHGLNHFLINVGGHIGYGVRPSERRKGLASWALGLILDDARRIGLSRVLITCRVTNEASARTIEKAGGVFEDIRGSGNDEVRRYWIVL</sequence>
<dbReference type="InterPro" id="IPR016181">
    <property type="entry name" value="Acyl_CoA_acyltransferase"/>
</dbReference>
<dbReference type="EMBL" id="JBIAZU010000001">
    <property type="protein sequence ID" value="MFF5287796.1"/>
    <property type="molecule type" value="Genomic_DNA"/>
</dbReference>
<organism evidence="2 3">
    <name type="scientific">Paractinoplanes globisporus</name>
    <dbReference type="NCBI Taxonomy" id="113565"/>
    <lineage>
        <taxon>Bacteria</taxon>
        <taxon>Bacillati</taxon>
        <taxon>Actinomycetota</taxon>
        <taxon>Actinomycetes</taxon>
        <taxon>Micromonosporales</taxon>
        <taxon>Micromonosporaceae</taxon>
        <taxon>Paractinoplanes</taxon>
    </lineage>
</organism>
<dbReference type="PANTHER" id="PTHR39173:SF1">
    <property type="entry name" value="ACETYLTRANSFERASE"/>
    <property type="match status" value="1"/>
</dbReference>
<proteinExistence type="predicted"/>
<name>A0ABW6W474_9ACTN</name>
<dbReference type="CDD" id="cd04301">
    <property type="entry name" value="NAT_SF"/>
    <property type="match status" value="1"/>
</dbReference>
<dbReference type="Proteomes" id="UP001602245">
    <property type="component" value="Unassembled WGS sequence"/>
</dbReference>
<comment type="caution">
    <text evidence="2">The sequence shown here is derived from an EMBL/GenBank/DDBJ whole genome shotgun (WGS) entry which is preliminary data.</text>
</comment>
<evidence type="ECO:0000313" key="3">
    <source>
        <dbReference type="Proteomes" id="UP001602245"/>
    </source>
</evidence>
<dbReference type="RefSeq" id="WP_020515516.1">
    <property type="nucleotide sequence ID" value="NZ_JBIAZU010000001.1"/>
</dbReference>
<dbReference type="InterPro" id="IPR000182">
    <property type="entry name" value="GNAT_dom"/>
</dbReference>
<gene>
    <name evidence="2" type="ORF">ACFY35_00060</name>
</gene>
<evidence type="ECO:0000259" key="1">
    <source>
        <dbReference type="PROSITE" id="PS51186"/>
    </source>
</evidence>
<feature type="domain" description="N-acetyltransferase" evidence="1">
    <location>
        <begin position="31"/>
        <end position="174"/>
    </location>
</feature>